<dbReference type="SUPFAM" id="SSF53639">
    <property type="entry name" value="AraD/HMP-PK domain-like"/>
    <property type="match status" value="1"/>
</dbReference>
<evidence type="ECO:0000313" key="2">
    <source>
        <dbReference type="EMBL" id="VAV86881.1"/>
    </source>
</evidence>
<organism evidence="2">
    <name type="scientific">hydrothermal vent metagenome</name>
    <dbReference type="NCBI Taxonomy" id="652676"/>
    <lineage>
        <taxon>unclassified sequences</taxon>
        <taxon>metagenomes</taxon>
        <taxon>ecological metagenomes</taxon>
    </lineage>
</organism>
<dbReference type="GO" id="GO:0005856">
    <property type="term" value="C:cytoskeleton"/>
    <property type="evidence" value="ECO:0007669"/>
    <property type="project" value="TreeGrafter"/>
</dbReference>
<protein>
    <submittedName>
        <fullName evidence="2">Ribulose-5-phosphate 4-epimerase and related epimerases and aldolases</fullName>
    </submittedName>
</protein>
<dbReference type="NCBIfam" id="NF005689">
    <property type="entry name" value="PRK07490.1"/>
    <property type="match status" value="1"/>
</dbReference>
<dbReference type="GO" id="GO:0051015">
    <property type="term" value="F:actin filament binding"/>
    <property type="evidence" value="ECO:0007669"/>
    <property type="project" value="TreeGrafter"/>
</dbReference>
<sequence length="254" mass="28523">MSVSPASFKADRNNYLQQERIDLAAAFHLAVLNDWHEAIANHFSLAVSDDGSQFLMNPRWQHFSRISASDLMLLDVNDTSTMDQPNAPDPSAWCIHGAIHRNLPQARCLLHVHSPYATALACLKDPEIKPIDQNTARFFNRVVYDMGYDGIAHRDDEGERIAACLGDFRIMMMANHGVMVVADDVAKAYDTLYYLERACKTLMLAYASGQPLNIMSDELAERTAKDWETYANSAYSHFDEMKQVLVAQGSVFAD</sequence>
<reference evidence="2" key="1">
    <citation type="submission" date="2018-06" db="EMBL/GenBank/DDBJ databases">
        <authorList>
            <person name="Zhirakovskaya E."/>
        </authorList>
    </citation>
    <scope>NUCLEOTIDE SEQUENCE</scope>
</reference>
<evidence type="ECO:0000259" key="1">
    <source>
        <dbReference type="SMART" id="SM01007"/>
    </source>
</evidence>
<dbReference type="Pfam" id="PF00596">
    <property type="entry name" value="Aldolase_II"/>
    <property type="match status" value="1"/>
</dbReference>
<dbReference type="SMART" id="SM01007">
    <property type="entry name" value="Aldolase_II"/>
    <property type="match status" value="1"/>
</dbReference>
<gene>
    <name evidence="2" type="ORF">MNBD_ALPHA08-1883</name>
</gene>
<dbReference type="PANTHER" id="PTHR10672">
    <property type="entry name" value="ADDUCIN"/>
    <property type="match status" value="1"/>
</dbReference>
<accession>A0A3B0R3W2</accession>
<dbReference type="EMBL" id="UOEC01000015">
    <property type="protein sequence ID" value="VAV86881.1"/>
    <property type="molecule type" value="Genomic_DNA"/>
</dbReference>
<dbReference type="Gene3D" id="3.40.225.10">
    <property type="entry name" value="Class II aldolase/adducin N-terminal domain"/>
    <property type="match status" value="1"/>
</dbReference>
<name>A0A3B0R3W2_9ZZZZ</name>
<proteinExistence type="predicted"/>
<feature type="domain" description="Class II aldolase/adducin N-terminal" evidence="1">
    <location>
        <begin position="21"/>
        <end position="203"/>
    </location>
</feature>
<dbReference type="InterPro" id="IPR036409">
    <property type="entry name" value="Aldolase_II/adducin_N_sf"/>
</dbReference>
<dbReference type="AlphaFoldDB" id="A0A3B0R3W2"/>
<dbReference type="InterPro" id="IPR051017">
    <property type="entry name" value="Aldolase-II_Adducin_sf"/>
</dbReference>
<dbReference type="InterPro" id="IPR001303">
    <property type="entry name" value="Aldolase_II/adducin_N"/>
</dbReference>
<dbReference type="PANTHER" id="PTHR10672:SF21">
    <property type="entry name" value="CLASS II ALDOLASE_ADDUCIN N-TERMINAL DOMAIN-CONTAINING PROTEIN"/>
    <property type="match status" value="1"/>
</dbReference>